<organism evidence="1 2">
    <name type="scientific">Lysinibacillus sphaericus OT4b.31</name>
    <dbReference type="NCBI Taxonomy" id="1285586"/>
    <lineage>
        <taxon>Bacteria</taxon>
        <taxon>Bacillati</taxon>
        <taxon>Bacillota</taxon>
        <taxon>Bacilli</taxon>
        <taxon>Bacillales</taxon>
        <taxon>Bacillaceae</taxon>
        <taxon>Lysinibacillus</taxon>
    </lineage>
</organism>
<gene>
    <name evidence="1" type="ORF">H131_05284</name>
</gene>
<dbReference type="RefSeq" id="WP_010858019.1">
    <property type="nucleotide sequence ID" value="NZ_KB933398.1"/>
</dbReference>
<name>R7ZIX8_LYSSH</name>
<sequence>MTLVSSSVPRKTGEVRTFTHPEIQLEQYIQAMQHFLDAHRITMPLYGAIVFPFNNVDVHREGSGLPIVMGKELPIYIHKLLARKLDFAINDVSHIILSQLQQQKNPFPLCRYYHIEPSVLQRGVYCESCGQFGMLKLKATWFCQKCERRCKEAHVSALKDFYMLVGDTMTNRECRDFLNVGSPHVTKRLLQRLFLTRSGTGKNTKYNLSLLNGKS</sequence>
<comment type="caution">
    <text evidence="1">The sequence shown here is derived from an EMBL/GenBank/DDBJ whole genome shotgun (WGS) entry which is preliminary data.</text>
</comment>
<evidence type="ECO:0008006" key="3">
    <source>
        <dbReference type="Google" id="ProtNLM"/>
    </source>
</evidence>
<reference evidence="1 2" key="1">
    <citation type="submission" date="2013-04" db="EMBL/GenBank/DDBJ databases">
        <title>Draft genome of the heavy metal tolerant bacterium Lysinibacillus sphaericus strain OT4b.31.</title>
        <authorList>
            <person name="Pena-Montenegro T.D."/>
            <person name="Dussan J."/>
        </authorList>
    </citation>
    <scope>NUCLEOTIDE SEQUENCE [LARGE SCALE GENOMIC DNA]</scope>
    <source>
        <strain evidence="1 2">OT4b.31</strain>
    </source>
</reference>
<evidence type="ECO:0000313" key="1">
    <source>
        <dbReference type="EMBL" id="EON74050.1"/>
    </source>
</evidence>
<dbReference type="eggNOG" id="ENOG502ZWAE">
    <property type="taxonomic scope" value="Bacteria"/>
</dbReference>
<evidence type="ECO:0000313" key="2">
    <source>
        <dbReference type="Proteomes" id="UP000013911"/>
    </source>
</evidence>
<dbReference type="Proteomes" id="UP000013911">
    <property type="component" value="Unassembled WGS sequence"/>
</dbReference>
<dbReference type="PATRIC" id="fig|1285586.5.peg.1069"/>
<dbReference type="EMBL" id="AQPX01000008">
    <property type="protein sequence ID" value="EON74050.1"/>
    <property type="molecule type" value="Genomic_DNA"/>
</dbReference>
<proteinExistence type="predicted"/>
<accession>R7ZIX8</accession>
<protein>
    <recommendedName>
        <fullName evidence="3">NERD domain-containing protein</fullName>
    </recommendedName>
</protein>
<dbReference type="HOGENOM" id="CLU_1281923_0_0_9"/>
<dbReference type="AlphaFoldDB" id="R7ZIX8"/>